<dbReference type="InterPro" id="IPR002078">
    <property type="entry name" value="Sigma_54_int"/>
</dbReference>
<feature type="domain" description="Response regulatory" evidence="7">
    <location>
        <begin position="2"/>
        <end position="116"/>
    </location>
</feature>
<dbReference type="InterPro" id="IPR058031">
    <property type="entry name" value="AAA_lid_NorR"/>
</dbReference>
<dbReference type="Pfam" id="PF00072">
    <property type="entry name" value="Response_reg"/>
    <property type="match status" value="1"/>
</dbReference>
<dbReference type="PRINTS" id="PR01590">
    <property type="entry name" value="HTHFIS"/>
</dbReference>
<evidence type="ECO:0000256" key="3">
    <source>
        <dbReference type="ARBA" id="ARBA00023015"/>
    </source>
</evidence>
<evidence type="ECO:0000313" key="8">
    <source>
        <dbReference type="EMBL" id="GBC61359.1"/>
    </source>
</evidence>
<evidence type="ECO:0000256" key="1">
    <source>
        <dbReference type="ARBA" id="ARBA00022741"/>
    </source>
</evidence>
<dbReference type="InterPro" id="IPR009057">
    <property type="entry name" value="Homeodomain-like_sf"/>
</dbReference>
<keyword evidence="5" id="KW-0597">Phosphoprotein</keyword>
<proteinExistence type="predicted"/>
<dbReference type="FunFam" id="3.40.50.300:FF:000006">
    <property type="entry name" value="DNA-binding transcriptional regulator NtrC"/>
    <property type="match status" value="1"/>
</dbReference>
<dbReference type="Pfam" id="PF02954">
    <property type="entry name" value="HTH_8"/>
    <property type="match status" value="1"/>
</dbReference>
<reference evidence="9" key="1">
    <citation type="submission" date="2017-11" db="EMBL/GenBank/DDBJ databases">
        <authorList>
            <person name="Watanabe M."/>
            <person name="Kojima H."/>
        </authorList>
    </citation>
    <scope>NUCLEOTIDE SEQUENCE [LARGE SCALE GENOMIC DNA]</scope>
    <source>
        <strain evidence="9">Tokyo 01</strain>
    </source>
</reference>
<dbReference type="EMBL" id="BEXT01000001">
    <property type="protein sequence ID" value="GBC61359.1"/>
    <property type="molecule type" value="Genomic_DNA"/>
</dbReference>
<feature type="domain" description="Sigma-54 factor interaction" evidence="6">
    <location>
        <begin position="141"/>
        <end position="366"/>
    </location>
</feature>
<dbReference type="PROSITE" id="PS50045">
    <property type="entry name" value="SIGMA54_INTERACT_4"/>
    <property type="match status" value="1"/>
</dbReference>
<dbReference type="AlphaFoldDB" id="A0A401FWP3"/>
<keyword evidence="2" id="KW-0067">ATP-binding</keyword>
<dbReference type="InterPro" id="IPR025944">
    <property type="entry name" value="Sigma_54_int_dom_CS"/>
</dbReference>
<dbReference type="InterPro" id="IPR027417">
    <property type="entry name" value="P-loop_NTPase"/>
</dbReference>
<evidence type="ECO:0000256" key="2">
    <source>
        <dbReference type="ARBA" id="ARBA00022840"/>
    </source>
</evidence>
<accession>A0A401FWP3</accession>
<dbReference type="InterPro" id="IPR002197">
    <property type="entry name" value="HTH_Fis"/>
</dbReference>
<keyword evidence="1" id="KW-0547">Nucleotide-binding</keyword>
<evidence type="ECO:0000256" key="5">
    <source>
        <dbReference type="PROSITE-ProRule" id="PRU00169"/>
    </source>
</evidence>
<dbReference type="PROSITE" id="PS50110">
    <property type="entry name" value="RESPONSE_REGULATORY"/>
    <property type="match status" value="1"/>
</dbReference>
<dbReference type="PANTHER" id="PTHR32071">
    <property type="entry name" value="TRANSCRIPTIONAL REGULATORY PROTEIN"/>
    <property type="match status" value="1"/>
</dbReference>
<dbReference type="PROSITE" id="PS00688">
    <property type="entry name" value="SIGMA54_INTERACT_3"/>
    <property type="match status" value="1"/>
</dbReference>
<organism evidence="8 9">
    <name type="scientific">Desulfonema ishimotonii</name>
    <dbReference type="NCBI Taxonomy" id="45657"/>
    <lineage>
        <taxon>Bacteria</taxon>
        <taxon>Pseudomonadati</taxon>
        <taxon>Thermodesulfobacteriota</taxon>
        <taxon>Desulfobacteria</taxon>
        <taxon>Desulfobacterales</taxon>
        <taxon>Desulfococcaceae</taxon>
        <taxon>Desulfonema</taxon>
    </lineage>
</organism>
<keyword evidence="4" id="KW-0804">Transcription</keyword>
<name>A0A401FWP3_9BACT</name>
<dbReference type="SUPFAM" id="SSF52540">
    <property type="entry name" value="P-loop containing nucleoside triphosphate hydrolases"/>
    <property type="match status" value="1"/>
</dbReference>
<dbReference type="Gene3D" id="3.40.50.300">
    <property type="entry name" value="P-loop containing nucleotide triphosphate hydrolases"/>
    <property type="match status" value="1"/>
</dbReference>
<dbReference type="RefSeq" id="WP_124328661.1">
    <property type="nucleotide sequence ID" value="NZ_BEXT01000001.1"/>
</dbReference>
<reference evidence="9" key="2">
    <citation type="submission" date="2019-01" db="EMBL/GenBank/DDBJ databases">
        <title>Genome sequence of Desulfonema ishimotonii strain Tokyo 01.</title>
        <authorList>
            <person name="Fukui M."/>
        </authorList>
    </citation>
    <scope>NUCLEOTIDE SEQUENCE [LARGE SCALE GENOMIC DNA]</scope>
    <source>
        <strain evidence="9">Tokyo 01</strain>
    </source>
</reference>
<dbReference type="SUPFAM" id="SSF52172">
    <property type="entry name" value="CheY-like"/>
    <property type="match status" value="1"/>
</dbReference>
<feature type="modified residue" description="4-aspartylphosphate" evidence="5">
    <location>
        <position position="51"/>
    </location>
</feature>
<dbReference type="Proteomes" id="UP000288096">
    <property type="component" value="Unassembled WGS sequence"/>
</dbReference>
<dbReference type="OrthoDB" id="9763792at2"/>
<dbReference type="SUPFAM" id="SSF46689">
    <property type="entry name" value="Homeodomain-like"/>
    <property type="match status" value="1"/>
</dbReference>
<evidence type="ECO:0000259" key="6">
    <source>
        <dbReference type="PROSITE" id="PS50045"/>
    </source>
</evidence>
<protein>
    <submittedName>
        <fullName evidence="8">Sigma-54-dependent Fis family transcriptional re gulator</fullName>
    </submittedName>
</protein>
<dbReference type="Pfam" id="PF00158">
    <property type="entry name" value="Sigma54_activat"/>
    <property type="match status" value="1"/>
</dbReference>
<gene>
    <name evidence="8" type="ORF">DENIS_2319</name>
</gene>
<dbReference type="GO" id="GO:0005524">
    <property type="term" value="F:ATP binding"/>
    <property type="evidence" value="ECO:0007669"/>
    <property type="project" value="UniProtKB-KW"/>
</dbReference>
<comment type="caution">
    <text evidence="8">The sequence shown here is derived from an EMBL/GenBank/DDBJ whole genome shotgun (WGS) entry which is preliminary data.</text>
</comment>
<dbReference type="Gene3D" id="1.10.8.60">
    <property type="match status" value="1"/>
</dbReference>
<evidence type="ECO:0000259" key="7">
    <source>
        <dbReference type="PROSITE" id="PS50110"/>
    </source>
</evidence>
<dbReference type="GO" id="GO:0043565">
    <property type="term" value="F:sequence-specific DNA binding"/>
    <property type="evidence" value="ECO:0007669"/>
    <property type="project" value="InterPro"/>
</dbReference>
<keyword evidence="9" id="KW-1185">Reference proteome</keyword>
<dbReference type="InterPro" id="IPR011006">
    <property type="entry name" value="CheY-like_superfamily"/>
</dbReference>
<dbReference type="SMART" id="SM00382">
    <property type="entry name" value="AAA"/>
    <property type="match status" value="1"/>
</dbReference>
<dbReference type="GO" id="GO:0006355">
    <property type="term" value="P:regulation of DNA-templated transcription"/>
    <property type="evidence" value="ECO:0007669"/>
    <property type="project" value="InterPro"/>
</dbReference>
<sequence length="442" mass="49841">MKILIVDDEEMQCRLLGGFLEKQGYTVSIALSGAEALQRFSEHPFQLVLLDHRMPDMPGDEVLRRMKAVNPLVRSMMITAYGSVDTAVTVMKLGADDFLEKPVDLREVLEKIRRIEQSVMIEEEAAGVAEEADRAALPMNIIGESAAMKEVLSLVRRIAPTDWTALIRGETGTGKELIARLIHLLSPRREQPFIEVNCAAIPENLFESELFGHEKGAFTGASSSRKGRFELAKNGSLFLDEVGELPLSLQAKLLRALQEKKISRIGSEKEIPVDVRVLAATNRDLKKRVAEGAFREDLFYRLNVLDLEIPPLRRRKSDIPALVTFFTERYSPRPLPFDADAMTTLVKYAFPGNVRELEHMIQRITTLTRGSVIRAGDLPPEIRFQQATEQGSLAERLEILEREMLLSALEKHGWVQTRAAESLGISERVLRYKMKKQRISKP</sequence>
<evidence type="ECO:0000313" key="9">
    <source>
        <dbReference type="Proteomes" id="UP000288096"/>
    </source>
</evidence>
<dbReference type="Gene3D" id="1.10.10.60">
    <property type="entry name" value="Homeodomain-like"/>
    <property type="match status" value="1"/>
</dbReference>
<evidence type="ECO:0000256" key="4">
    <source>
        <dbReference type="ARBA" id="ARBA00023163"/>
    </source>
</evidence>
<dbReference type="Gene3D" id="3.40.50.2300">
    <property type="match status" value="1"/>
</dbReference>
<dbReference type="InterPro" id="IPR003593">
    <property type="entry name" value="AAA+_ATPase"/>
</dbReference>
<dbReference type="CDD" id="cd00009">
    <property type="entry name" value="AAA"/>
    <property type="match status" value="1"/>
</dbReference>
<keyword evidence="3" id="KW-0805">Transcription regulation</keyword>
<dbReference type="SMART" id="SM00448">
    <property type="entry name" value="REC"/>
    <property type="match status" value="1"/>
</dbReference>
<dbReference type="InterPro" id="IPR001789">
    <property type="entry name" value="Sig_transdc_resp-reg_receiver"/>
</dbReference>
<dbReference type="Pfam" id="PF25601">
    <property type="entry name" value="AAA_lid_14"/>
    <property type="match status" value="1"/>
</dbReference>
<dbReference type="GO" id="GO:0000160">
    <property type="term" value="P:phosphorelay signal transduction system"/>
    <property type="evidence" value="ECO:0007669"/>
    <property type="project" value="InterPro"/>
</dbReference>